<protein>
    <recommendedName>
        <fullName evidence="4">Secreted protein</fullName>
    </recommendedName>
</protein>
<proteinExistence type="predicted"/>
<reference evidence="3" key="2">
    <citation type="journal article" date="2018" name="BMC Genomics">
        <title>Genomic insights into host adaptation between the wheat stripe rust pathogen (Puccinia striiformis f. sp. tritici) and the barley stripe rust pathogen (Puccinia striiformis f. sp. hordei).</title>
        <authorList>
            <person name="Xia C."/>
            <person name="Wang M."/>
            <person name="Yin C."/>
            <person name="Cornejo O.E."/>
            <person name="Hulbert S.H."/>
            <person name="Chen X."/>
        </authorList>
    </citation>
    <scope>NUCLEOTIDE SEQUENCE [LARGE SCALE GENOMIC DNA]</scope>
    <source>
        <strain evidence="3">93TX-2</strain>
    </source>
</reference>
<dbReference type="VEuPathDB" id="FungiDB:PSTT_00267"/>
<dbReference type="OrthoDB" id="10424905at2759"/>
<dbReference type="EMBL" id="PKSM01000409">
    <property type="protein sequence ID" value="POV95588.1"/>
    <property type="molecule type" value="Genomic_DNA"/>
</dbReference>
<gene>
    <name evidence="2" type="ORF">PSHT_15590</name>
</gene>
<comment type="caution">
    <text evidence="2">The sequence shown here is derived from an EMBL/GenBank/DDBJ whole genome shotgun (WGS) entry which is preliminary data.</text>
</comment>
<evidence type="ECO:0000256" key="1">
    <source>
        <dbReference type="SAM" id="SignalP"/>
    </source>
</evidence>
<keyword evidence="1" id="KW-0732">Signal</keyword>
<evidence type="ECO:0000313" key="3">
    <source>
        <dbReference type="Proteomes" id="UP000238274"/>
    </source>
</evidence>
<reference evidence="2 3" key="1">
    <citation type="submission" date="2017-12" db="EMBL/GenBank/DDBJ databases">
        <title>Gene loss provides genomic basis for host adaptation in cereal stripe rust fungi.</title>
        <authorList>
            <person name="Xia C."/>
        </authorList>
    </citation>
    <scope>NUCLEOTIDE SEQUENCE [LARGE SCALE GENOMIC DNA]</scope>
    <source>
        <strain evidence="2 3">93TX-2</strain>
    </source>
</reference>
<evidence type="ECO:0000313" key="2">
    <source>
        <dbReference type="EMBL" id="POV95588.1"/>
    </source>
</evidence>
<dbReference type="VEuPathDB" id="FungiDB:PSHT_15590"/>
<reference evidence="3" key="3">
    <citation type="journal article" date="2018" name="Mol. Plant Microbe Interact.">
        <title>Genome sequence resources for the wheat stripe rust pathogen (Puccinia striiformis f. sp. tritici) and the barley stripe rust pathogen (Puccinia striiformis f. sp. hordei).</title>
        <authorList>
            <person name="Xia C."/>
            <person name="Wang M."/>
            <person name="Yin C."/>
            <person name="Cornejo O.E."/>
            <person name="Hulbert S.H."/>
            <person name="Chen X."/>
        </authorList>
    </citation>
    <scope>NUCLEOTIDE SEQUENCE [LARGE SCALE GENOMIC DNA]</scope>
    <source>
        <strain evidence="3">93TX-2</strain>
    </source>
</reference>
<feature type="chain" id="PRO_5015727293" description="Secreted protein" evidence="1">
    <location>
        <begin position="23"/>
        <end position="123"/>
    </location>
</feature>
<dbReference type="AlphaFoldDB" id="A0A2S4UE71"/>
<name>A0A2S4UE71_9BASI</name>
<sequence length="123" mass="13643">MYSTKFLLVLIAMTLAARAVHAADPAFDPSTFPCPDQKKNQAVCLGTKFSSSHKKFYLVIPASKLHPPSPPTFSCDENRQKFDGGFHNTCCSKDLDLKKLPQSGPFGKLDRKTFDKFCTDLTP</sequence>
<accession>A0A2S4UE71</accession>
<evidence type="ECO:0008006" key="4">
    <source>
        <dbReference type="Google" id="ProtNLM"/>
    </source>
</evidence>
<dbReference type="Proteomes" id="UP000238274">
    <property type="component" value="Unassembled WGS sequence"/>
</dbReference>
<feature type="signal peptide" evidence="1">
    <location>
        <begin position="1"/>
        <end position="22"/>
    </location>
</feature>
<keyword evidence="3" id="KW-1185">Reference proteome</keyword>
<organism evidence="2 3">
    <name type="scientific">Puccinia striiformis</name>
    <dbReference type="NCBI Taxonomy" id="27350"/>
    <lineage>
        <taxon>Eukaryota</taxon>
        <taxon>Fungi</taxon>
        <taxon>Dikarya</taxon>
        <taxon>Basidiomycota</taxon>
        <taxon>Pucciniomycotina</taxon>
        <taxon>Pucciniomycetes</taxon>
        <taxon>Pucciniales</taxon>
        <taxon>Pucciniaceae</taxon>
        <taxon>Puccinia</taxon>
    </lineage>
</organism>